<evidence type="ECO:0000256" key="4">
    <source>
        <dbReference type="ARBA" id="ARBA00022989"/>
    </source>
</evidence>
<evidence type="ECO:0000259" key="8">
    <source>
        <dbReference type="Pfam" id="PF01794"/>
    </source>
</evidence>
<evidence type="ECO:0000256" key="3">
    <source>
        <dbReference type="ARBA" id="ARBA00022692"/>
    </source>
</evidence>
<comment type="caution">
    <text evidence="9">The sequence shown here is derived from an EMBL/GenBank/DDBJ whole genome shotgun (WGS) entry which is preliminary data.</text>
</comment>
<evidence type="ECO:0000256" key="6">
    <source>
        <dbReference type="ARBA" id="ARBA00023136"/>
    </source>
</evidence>
<feature type="transmembrane region" description="Helical" evidence="7">
    <location>
        <begin position="149"/>
        <end position="166"/>
    </location>
</feature>
<accession>A0ABQ3EIQ2</accession>
<dbReference type="EMBL" id="BMXE01000006">
    <property type="protein sequence ID" value="GHB41039.1"/>
    <property type="molecule type" value="Genomic_DNA"/>
</dbReference>
<evidence type="ECO:0000256" key="5">
    <source>
        <dbReference type="ARBA" id="ARBA00023004"/>
    </source>
</evidence>
<reference evidence="10" key="1">
    <citation type="journal article" date="2019" name="Int. J. Syst. Evol. Microbiol.">
        <title>The Global Catalogue of Microorganisms (GCM) 10K type strain sequencing project: providing services to taxonomists for standard genome sequencing and annotation.</title>
        <authorList>
            <consortium name="The Broad Institute Genomics Platform"/>
            <consortium name="The Broad Institute Genome Sequencing Center for Infectious Disease"/>
            <person name="Wu L."/>
            <person name="Ma J."/>
        </authorList>
    </citation>
    <scope>NUCLEOTIDE SEQUENCE [LARGE SCALE GENOMIC DNA]</scope>
    <source>
        <strain evidence="10">KCTC 12861</strain>
    </source>
</reference>
<feature type="domain" description="Ferric oxidoreductase" evidence="8">
    <location>
        <begin position="50"/>
        <end position="157"/>
    </location>
</feature>
<keyword evidence="6 7" id="KW-0472">Membrane</keyword>
<keyword evidence="4 7" id="KW-1133">Transmembrane helix</keyword>
<feature type="transmembrane region" description="Helical" evidence="7">
    <location>
        <begin position="79"/>
        <end position="97"/>
    </location>
</feature>
<dbReference type="PANTHER" id="PTHR36964:SF1">
    <property type="entry name" value="PROTEIN-METHIONINE-SULFOXIDE REDUCTASE HEME-BINDING SUBUNIT MSRQ"/>
    <property type="match status" value="1"/>
</dbReference>
<dbReference type="InterPro" id="IPR013130">
    <property type="entry name" value="Fe3_Rdtase_TM_dom"/>
</dbReference>
<evidence type="ECO:0000256" key="1">
    <source>
        <dbReference type="ARBA" id="ARBA00004141"/>
    </source>
</evidence>
<proteinExistence type="predicted"/>
<dbReference type="PANTHER" id="PTHR36964">
    <property type="entry name" value="PROTEIN-METHIONINE-SULFOXIDE REDUCTASE HEME-BINDING SUBUNIT MSRQ"/>
    <property type="match status" value="1"/>
</dbReference>
<sequence>MSYIRSFWNSPYTFWFILALPGLPIIGSLLRAGEELEPLLHPSGEFSARFLVISLMITPLMFATNGQRWVRWLMARRRYIGVAAGGYAALHVAIYLLDMGALAPIIEDMFKIGIWTGWLASLIFIPLVMTSNDWSVAKLGNNWKKIQKFSYAAAVLTLAHWVLVNFDFIPALVHFIPLTLLQVYRYVHLSKKRKDRERTAPA</sequence>
<keyword evidence="3 7" id="KW-0812">Transmembrane</keyword>
<dbReference type="Proteomes" id="UP000637980">
    <property type="component" value="Unassembled WGS sequence"/>
</dbReference>
<keyword evidence="10" id="KW-1185">Reference proteome</keyword>
<organism evidence="9 10">
    <name type="scientific">Pseudovibrio japonicus</name>
    <dbReference type="NCBI Taxonomy" id="366534"/>
    <lineage>
        <taxon>Bacteria</taxon>
        <taxon>Pseudomonadati</taxon>
        <taxon>Pseudomonadota</taxon>
        <taxon>Alphaproteobacteria</taxon>
        <taxon>Hyphomicrobiales</taxon>
        <taxon>Stappiaceae</taxon>
        <taxon>Pseudovibrio</taxon>
    </lineage>
</organism>
<protein>
    <recommendedName>
        <fullName evidence="8">Ferric oxidoreductase domain-containing protein</fullName>
    </recommendedName>
</protein>
<keyword evidence="2" id="KW-0813">Transport</keyword>
<evidence type="ECO:0000313" key="9">
    <source>
        <dbReference type="EMBL" id="GHB41039.1"/>
    </source>
</evidence>
<dbReference type="RefSeq" id="WP_189437903.1">
    <property type="nucleotide sequence ID" value="NZ_BMXE01000006.1"/>
</dbReference>
<feature type="transmembrane region" description="Helical" evidence="7">
    <location>
        <begin position="50"/>
        <end position="67"/>
    </location>
</feature>
<comment type="subcellular location">
    <subcellularLocation>
        <location evidence="1">Membrane</location>
        <topology evidence="1">Multi-pass membrane protein</topology>
    </subcellularLocation>
</comment>
<dbReference type="Pfam" id="PF01794">
    <property type="entry name" value="Ferric_reduct"/>
    <property type="match status" value="1"/>
</dbReference>
<evidence type="ECO:0000256" key="2">
    <source>
        <dbReference type="ARBA" id="ARBA00022448"/>
    </source>
</evidence>
<feature type="transmembrane region" description="Helical" evidence="7">
    <location>
        <begin position="109"/>
        <end position="128"/>
    </location>
</feature>
<keyword evidence="5" id="KW-0408">Iron</keyword>
<gene>
    <name evidence="9" type="ORF">GCM10007094_33100</name>
</gene>
<name>A0ABQ3EIQ2_9HYPH</name>
<evidence type="ECO:0000256" key="7">
    <source>
        <dbReference type="SAM" id="Phobius"/>
    </source>
</evidence>
<evidence type="ECO:0000313" key="10">
    <source>
        <dbReference type="Proteomes" id="UP000637980"/>
    </source>
</evidence>
<feature type="transmembrane region" description="Helical" evidence="7">
    <location>
        <begin position="12"/>
        <end position="30"/>
    </location>
</feature>
<dbReference type="InterPro" id="IPR022837">
    <property type="entry name" value="MsrQ-like"/>
</dbReference>